<evidence type="ECO:0000313" key="2">
    <source>
        <dbReference type="EMBL" id="KAE8919963.1"/>
    </source>
</evidence>
<proteinExistence type="predicted"/>
<evidence type="ECO:0000313" key="15">
    <source>
        <dbReference type="Proteomes" id="UP000440367"/>
    </source>
</evidence>
<evidence type="ECO:0000313" key="21">
    <source>
        <dbReference type="Proteomes" id="UP000488956"/>
    </source>
</evidence>
<evidence type="ECO:0000313" key="20">
    <source>
        <dbReference type="Proteomes" id="UP000486351"/>
    </source>
</evidence>
<keyword evidence="13" id="KW-1185">Reference proteome</keyword>
<evidence type="ECO:0000313" key="16">
    <source>
        <dbReference type="Proteomes" id="UP000440732"/>
    </source>
</evidence>
<dbReference type="Proteomes" id="UP000440367">
    <property type="component" value="Unassembled WGS sequence"/>
</dbReference>
<feature type="chain" id="PRO_5036165632" description="RxLR effector protein" evidence="1">
    <location>
        <begin position="22"/>
        <end position="48"/>
    </location>
</feature>
<evidence type="ECO:0000256" key="1">
    <source>
        <dbReference type="SAM" id="SignalP"/>
    </source>
</evidence>
<dbReference type="Proteomes" id="UP000441208">
    <property type="component" value="Unassembled WGS sequence"/>
</dbReference>
<evidence type="ECO:0000313" key="18">
    <source>
        <dbReference type="Proteomes" id="UP000460718"/>
    </source>
</evidence>
<evidence type="ECO:0000313" key="7">
    <source>
        <dbReference type="EMBL" id="KAE9168748.1"/>
    </source>
</evidence>
<keyword evidence="1" id="KW-0732">Signal</keyword>
<comment type="caution">
    <text evidence="5">The sequence shown here is derived from an EMBL/GenBank/DDBJ whole genome shotgun (WGS) entry which is preliminary data.</text>
</comment>
<evidence type="ECO:0008006" key="22">
    <source>
        <dbReference type="Google" id="ProtNLM"/>
    </source>
</evidence>
<evidence type="ECO:0000313" key="6">
    <source>
        <dbReference type="EMBL" id="KAE9072088.1"/>
    </source>
</evidence>
<evidence type="ECO:0000313" key="13">
    <source>
        <dbReference type="Proteomes" id="UP000433483"/>
    </source>
</evidence>
<dbReference type="EMBL" id="QXGB01003378">
    <property type="protein sequence ID" value="KAE9171123.1"/>
    <property type="molecule type" value="Genomic_DNA"/>
</dbReference>
<dbReference type="EMBL" id="QXGF01004320">
    <property type="protein sequence ID" value="KAE8919963.1"/>
    <property type="molecule type" value="Genomic_DNA"/>
</dbReference>
<evidence type="ECO:0000313" key="5">
    <source>
        <dbReference type="EMBL" id="KAE9064483.1"/>
    </source>
</evidence>
<evidence type="ECO:0000313" key="17">
    <source>
        <dbReference type="Proteomes" id="UP000441208"/>
    </source>
</evidence>
<organism evidence="5 17">
    <name type="scientific">Phytophthora fragariae</name>
    <dbReference type="NCBI Taxonomy" id="53985"/>
    <lineage>
        <taxon>Eukaryota</taxon>
        <taxon>Sar</taxon>
        <taxon>Stramenopiles</taxon>
        <taxon>Oomycota</taxon>
        <taxon>Peronosporomycetes</taxon>
        <taxon>Peronosporales</taxon>
        <taxon>Peronosporaceae</taxon>
        <taxon>Phytophthora</taxon>
    </lineage>
</organism>
<dbReference type="EMBL" id="QXGE01004624">
    <property type="protein sequence ID" value="KAE9270005.1"/>
    <property type="molecule type" value="Genomic_DNA"/>
</dbReference>
<gene>
    <name evidence="10" type="ORF">PF001_g28975</name>
    <name evidence="9" type="ORF">PF002_g29792</name>
    <name evidence="7" type="ORF">PF004_g28408</name>
    <name evidence="8" type="ORF">PF005_g27275</name>
    <name evidence="6" type="ORF">PF006_g29004</name>
    <name evidence="5" type="ORF">PF007_g29184</name>
    <name evidence="11" type="ORF">PF008_g26152</name>
    <name evidence="2" type="ORF">PF009_g29735</name>
    <name evidence="4" type="ORF">PF010_g28915</name>
    <name evidence="3" type="ORF">PF011_g28378</name>
</gene>
<dbReference type="Proteomes" id="UP000476176">
    <property type="component" value="Unassembled WGS sequence"/>
</dbReference>
<dbReference type="Proteomes" id="UP000437068">
    <property type="component" value="Unassembled WGS sequence"/>
</dbReference>
<evidence type="ECO:0000313" key="11">
    <source>
        <dbReference type="EMBL" id="KAE9288400.1"/>
    </source>
</evidence>
<dbReference type="EMBL" id="QXFZ01004387">
    <property type="protein sequence ID" value="KAE9064483.1"/>
    <property type="molecule type" value="Genomic_DNA"/>
</dbReference>
<sequence>MRLSITLLFIATAGLFATGHAATDLDQTKISQSQPLVMAKDFCDRSLQ</sequence>
<evidence type="ECO:0000313" key="19">
    <source>
        <dbReference type="Proteomes" id="UP000476176"/>
    </source>
</evidence>
<dbReference type="EMBL" id="QXGA01004611">
    <property type="protein sequence ID" value="KAE9072088.1"/>
    <property type="molecule type" value="Genomic_DNA"/>
</dbReference>
<dbReference type="Proteomes" id="UP000460718">
    <property type="component" value="Unassembled WGS sequence"/>
</dbReference>
<dbReference type="Proteomes" id="UP000440732">
    <property type="component" value="Unassembled WGS sequence"/>
</dbReference>
<evidence type="ECO:0000313" key="10">
    <source>
        <dbReference type="EMBL" id="KAE9270005.1"/>
    </source>
</evidence>
<evidence type="ECO:0000313" key="14">
    <source>
        <dbReference type="Proteomes" id="UP000437068"/>
    </source>
</evidence>
<name>A0A6A3PXX6_9STRA</name>
<dbReference type="Proteomes" id="UP000429523">
    <property type="component" value="Unassembled WGS sequence"/>
</dbReference>
<feature type="signal peptide" evidence="1">
    <location>
        <begin position="1"/>
        <end position="21"/>
    </location>
</feature>
<dbReference type="EMBL" id="QXFW01004556">
    <property type="protein sequence ID" value="KAE8965223.1"/>
    <property type="molecule type" value="Genomic_DNA"/>
</dbReference>
<accession>A0A6A3PXX6</accession>
<dbReference type="EMBL" id="QXFY01003120">
    <property type="protein sequence ID" value="KAE9288400.1"/>
    <property type="molecule type" value="Genomic_DNA"/>
</dbReference>
<reference evidence="12 13" key="1">
    <citation type="submission" date="2018-08" db="EMBL/GenBank/DDBJ databases">
        <title>Genomic investigation of the strawberry pathogen Phytophthora fragariae indicates pathogenicity is determined by transcriptional variation in three key races.</title>
        <authorList>
            <person name="Adams T.M."/>
            <person name="Armitage A.D."/>
            <person name="Sobczyk M.K."/>
            <person name="Bates H.J."/>
            <person name="Dunwell J.M."/>
            <person name="Nellist C.F."/>
            <person name="Harrison R.J."/>
        </authorList>
    </citation>
    <scope>NUCLEOTIDE SEQUENCE [LARGE SCALE GENOMIC DNA]</scope>
    <source>
        <strain evidence="10 14">A4</strain>
        <strain evidence="9 15">BC-1</strain>
        <strain evidence="7 19">BC-23</strain>
        <strain evidence="8 13">NOV-27</strain>
        <strain evidence="6 16">NOV-5</strain>
        <strain evidence="5 17">NOV-71</strain>
        <strain evidence="11 20">NOV-77</strain>
        <strain evidence="2 12">NOV-9</strain>
        <strain evidence="4 21">ONT-3</strain>
        <strain evidence="3 18">SCRP245</strain>
    </source>
</reference>
<evidence type="ECO:0000313" key="4">
    <source>
        <dbReference type="EMBL" id="KAE9063646.1"/>
    </source>
</evidence>
<dbReference type="EMBL" id="QXFX01004545">
    <property type="protein sequence ID" value="KAE9063646.1"/>
    <property type="molecule type" value="Genomic_DNA"/>
</dbReference>
<protein>
    <recommendedName>
        <fullName evidence="22">RxLR effector protein</fullName>
    </recommendedName>
</protein>
<evidence type="ECO:0000313" key="9">
    <source>
        <dbReference type="EMBL" id="KAE9171585.1"/>
    </source>
</evidence>
<evidence type="ECO:0000313" key="8">
    <source>
        <dbReference type="EMBL" id="KAE9171123.1"/>
    </source>
</evidence>
<dbReference type="Proteomes" id="UP000486351">
    <property type="component" value="Unassembled WGS sequence"/>
</dbReference>
<dbReference type="EMBL" id="QXGC01004572">
    <property type="protein sequence ID" value="KAE9168748.1"/>
    <property type="molecule type" value="Genomic_DNA"/>
</dbReference>
<dbReference type="Proteomes" id="UP000433483">
    <property type="component" value="Unassembled WGS sequence"/>
</dbReference>
<dbReference type="Proteomes" id="UP000488956">
    <property type="component" value="Unassembled WGS sequence"/>
</dbReference>
<evidence type="ECO:0000313" key="3">
    <source>
        <dbReference type="EMBL" id="KAE8965223.1"/>
    </source>
</evidence>
<dbReference type="EMBL" id="QXGD01004255">
    <property type="protein sequence ID" value="KAE9171585.1"/>
    <property type="molecule type" value="Genomic_DNA"/>
</dbReference>
<evidence type="ECO:0000313" key="12">
    <source>
        <dbReference type="Proteomes" id="UP000429523"/>
    </source>
</evidence>
<dbReference type="AlphaFoldDB" id="A0A6A3PXX6"/>